<accession>A0A1F5P871</accession>
<evidence type="ECO:0000313" key="2">
    <source>
        <dbReference type="Proteomes" id="UP000176786"/>
    </source>
</evidence>
<gene>
    <name evidence="1" type="ORF">A3J48_04735</name>
</gene>
<dbReference type="EMBL" id="MFES01000011">
    <property type="protein sequence ID" value="OGE86103.1"/>
    <property type="molecule type" value="Genomic_DNA"/>
</dbReference>
<dbReference type="AlphaFoldDB" id="A0A1F5P871"/>
<protein>
    <submittedName>
        <fullName evidence="1">Uncharacterized protein</fullName>
    </submittedName>
</protein>
<proteinExistence type="predicted"/>
<organism evidence="1 2">
    <name type="scientific">Candidatus Doudnabacteria bacterium RIFCSPHIGHO2_02_FULL_46_11</name>
    <dbReference type="NCBI Taxonomy" id="1817832"/>
    <lineage>
        <taxon>Bacteria</taxon>
        <taxon>Candidatus Doudnaibacteriota</taxon>
    </lineage>
</organism>
<name>A0A1F5P871_9BACT</name>
<sequence>MREIPTNPEDFHIDTSEYEEPRKLEGLQTPADMLAREAAEANKVIPRLKQWRDNFQNRAEAVFTSYNYPPDEVRALTKYAVSLLDEGLNVLREARSAADLARSKDEKSPDDMLDIRISDFLETQRPLADIYAEAQRLLKEGQATRAMQIIEANAKKYLF</sequence>
<dbReference type="Proteomes" id="UP000176786">
    <property type="component" value="Unassembled WGS sequence"/>
</dbReference>
<evidence type="ECO:0000313" key="1">
    <source>
        <dbReference type="EMBL" id="OGE86103.1"/>
    </source>
</evidence>
<reference evidence="1 2" key="1">
    <citation type="journal article" date="2016" name="Nat. Commun.">
        <title>Thousands of microbial genomes shed light on interconnected biogeochemical processes in an aquifer system.</title>
        <authorList>
            <person name="Anantharaman K."/>
            <person name="Brown C.T."/>
            <person name="Hug L.A."/>
            <person name="Sharon I."/>
            <person name="Castelle C.J."/>
            <person name="Probst A.J."/>
            <person name="Thomas B.C."/>
            <person name="Singh A."/>
            <person name="Wilkins M.J."/>
            <person name="Karaoz U."/>
            <person name="Brodie E.L."/>
            <person name="Williams K.H."/>
            <person name="Hubbard S.S."/>
            <person name="Banfield J.F."/>
        </authorList>
    </citation>
    <scope>NUCLEOTIDE SEQUENCE [LARGE SCALE GENOMIC DNA]</scope>
</reference>
<comment type="caution">
    <text evidence="1">The sequence shown here is derived from an EMBL/GenBank/DDBJ whole genome shotgun (WGS) entry which is preliminary data.</text>
</comment>